<organism evidence="2 3">
    <name type="scientific">Botryobasidium botryosum (strain FD-172 SS1)</name>
    <dbReference type="NCBI Taxonomy" id="930990"/>
    <lineage>
        <taxon>Eukaryota</taxon>
        <taxon>Fungi</taxon>
        <taxon>Dikarya</taxon>
        <taxon>Basidiomycota</taxon>
        <taxon>Agaricomycotina</taxon>
        <taxon>Agaricomycetes</taxon>
        <taxon>Cantharellales</taxon>
        <taxon>Botryobasidiaceae</taxon>
        <taxon>Botryobasidium</taxon>
    </lineage>
</organism>
<proteinExistence type="predicted"/>
<evidence type="ECO:0000259" key="1">
    <source>
        <dbReference type="Pfam" id="PF12937"/>
    </source>
</evidence>
<dbReference type="InterPro" id="IPR036047">
    <property type="entry name" value="F-box-like_dom_sf"/>
</dbReference>
<gene>
    <name evidence="2" type="ORF">BOTBODRAFT_149253</name>
</gene>
<dbReference type="AlphaFoldDB" id="A0A067M725"/>
<dbReference type="InParanoid" id="A0A067M725"/>
<dbReference type="SUPFAM" id="SSF81383">
    <property type="entry name" value="F-box domain"/>
    <property type="match status" value="1"/>
</dbReference>
<dbReference type="InterPro" id="IPR001810">
    <property type="entry name" value="F-box_dom"/>
</dbReference>
<dbReference type="InterPro" id="IPR032675">
    <property type="entry name" value="LRR_dom_sf"/>
</dbReference>
<reference evidence="3" key="1">
    <citation type="journal article" date="2014" name="Proc. Natl. Acad. Sci. U.S.A.">
        <title>Extensive sampling of basidiomycete genomes demonstrates inadequacy of the white-rot/brown-rot paradigm for wood decay fungi.</title>
        <authorList>
            <person name="Riley R."/>
            <person name="Salamov A.A."/>
            <person name="Brown D.W."/>
            <person name="Nagy L.G."/>
            <person name="Floudas D."/>
            <person name="Held B.W."/>
            <person name="Levasseur A."/>
            <person name="Lombard V."/>
            <person name="Morin E."/>
            <person name="Otillar R."/>
            <person name="Lindquist E.A."/>
            <person name="Sun H."/>
            <person name="LaButti K.M."/>
            <person name="Schmutz J."/>
            <person name="Jabbour D."/>
            <person name="Luo H."/>
            <person name="Baker S.E."/>
            <person name="Pisabarro A.G."/>
            <person name="Walton J.D."/>
            <person name="Blanchette R.A."/>
            <person name="Henrissat B."/>
            <person name="Martin F."/>
            <person name="Cullen D."/>
            <person name="Hibbett D.S."/>
            <person name="Grigoriev I.V."/>
        </authorList>
    </citation>
    <scope>NUCLEOTIDE SEQUENCE [LARGE SCALE GENOMIC DNA]</scope>
    <source>
        <strain evidence="3">FD-172 SS1</strain>
    </source>
</reference>
<keyword evidence="3" id="KW-1185">Reference proteome</keyword>
<dbReference type="HOGENOM" id="CLU_024199_1_2_1"/>
<dbReference type="PANTHER" id="PTHR31639">
    <property type="entry name" value="F-BOX PROTEIN-LIKE"/>
    <property type="match status" value="1"/>
</dbReference>
<feature type="domain" description="F-box" evidence="1">
    <location>
        <begin position="79"/>
        <end position="128"/>
    </location>
</feature>
<evidence type="ECO:0000313" key="2">
    <source>
        <dbReference type="EMBL" id="KDQ07361.1"/>
    </source>
</evidence>
<accession>A0A067M725</accession>
<dbReference type="PANTHER" id="PTHR31639:SF256">
    <property type="entry name" value="OS07G0242900 PROTEIN"/>
    <property type="match status" value="1"/>
</dbReference>
<dbReference type="OrthoDB" id="3181669at2759"/>
<dbReference type="Gene3D" id="3.80.10.10">
    <property type="entry name" value="Ribonuclease Inhibitor"/>
    <property type="match status" value="1"/>
</dbReference>
<dbReference type="SUPFAM" id="SSF52047">
    <property type="entry name" value="RNI-like"/>
    <property type="match status" value="1"/>
</dbReference>
<sequence length="578" mass="64479">MESIDANITAMAQGLINETMRSLDRVTSADGSTAHKTIPAAALDVADLDKEVRAIESIKAHMEERLREIRHRKNLFAPIHRLPNEIISIVFQCVERRSPPVALQNLLSVSHKWRSIALDTPSLWANLHNLSTPLLDVFITRSKQSLLEISYGTHGEPDDLPGLLRYMARVSPHKHRWKICTFTGPQRAQAEILSQLTAPAPNMEVLAINLYGNDEDAESIDEERGPFNINALFGGSTPRLRELTLGGVLVPLSSSIFSGLTKLELGRISYSSPKSVRLLLRALESCPLLESLTLTDIYVVSLLQINPAPSSVKLTYLQVLEIRQTYWMGWPQYHILDCIVIPPSSLLKLSVATYIPILRDLVSEPLPQINSSYLGLRNISTIKELSIRLKDESHCCTVGHSPDTSKRSFVFDVRTESDAFSYTLATLHPAFPMLLESLVLFSASPHGYLRPIEFNTAVLVNFLNHQPLIRKLTFDHCAISATQVLEITPTQHVCPRLEELHVIDCAMDVRELISLVRPRAKGGVERGARAEDVVYLQRLRVGGYPGAPQLAPLEVPINLDVIFEGEQVSTPEGAWFRM</sequence>
<name>A0A067M725_BOTB1</name>
<evidence type="ECO:0000313" key="3">
    <source>
        <dbReference type="Proteomes" id="UP000027195"/>
    </source>
</evidence>
<dbReference type="STRING" id="930990.A0A067M725"/>
<dbReference type="EMBL" id="KL198109">
    <property type="protein sequence ID" value="KDQ07361.1"/>
    <property type="molecule type" value="Genomic_DNA"/>
</dbReference>
<dbReference type="Gene3D" id="1.20.1280.50">
    <property type="match status" value="1"/>
</dbReference>
<dbReference type="Pfam" id="PF12937">
    <property type="entry name" value="F-box-like"/>
    <property type="match status" value="1"/>
</dbReference>
<protein>
    <recommendedName>
        <fullName evidence="1">F-box domain-containing protein</fullName>
    </recommendedName>
</protein>
<dbReference type="Proteomes" id="UP000027195">
    <property type="component" value="Unassembled WGS sequence"/>
</dbReference>